<feature type="domain" description="MYND-type" evidence="6">
    <location>
        <begin position="224"/>
        <end position="269"/>
    </location>
</feature>
<keyword evidence="3" id="KW-0862">Zinc</keyword>
<dbReference type="GeneID" id="29980778"/>
<feature type="compositionally biased region" description="Basic and acidic residues" evidence="5">
    <location>
        <begin position="1"/>
        <end position="10"/>
    </location>
</feature>
<evidence type="ECO:0000313" key="8">
    <source>
        <dbReference type="Proteomes" id="UP000054821"/>
    </source>
</evidence>
<sequence>MSDRKEEHHPTSVSNNLSLESLAIDNDSNSRGQLDSYEMTLDARNRALYRWTRDTIETNNPNLDMEDYFRKYAGLESTQQDGTSEEEMIDLDEATNISPSREEELIDLDEATNIAPSQQELIDLDEATKLTPRREFPLVPWDATVMEAFFLSQLEYTSNDPHTTYDNIAYLVDSLQSDLPSPFLTILHHEVDVYAYKRSLEPKKLSFSLFEDDSVEEIAPHTACARCQYSPVNNSQGMTLLTCENCLSVEYCSLGCQDADWGAHQIMYCVNPRSIPFEQLAEPHTPSFLRTSLPNPFARLSKGLWLHDRHKIDVYALLIDSFRLRESDDYWYAGLKKKESLFNGKESSVSHFRAFLSLAETKGLMPPWWSHKKRVECLDMGLDSSSDNFHDLCATTRDIEILVIYESAIMLMQLRMFAESVLGTGPARSNGQLMLQKMVVMEEAGRASVKK</sequence>
<dbReference type="EMBL" id="JPDN02000011">
    <property type="protein sequence ID" value="PON27192.1"/>
    <property type="molecule type" value="Genomic_DNA"/>
</dbReference>
<dbReference type="Gene3D" id="6.10.140.2220">
    <property type="match status" value="1"/>
</dbReference>
<keyword evidence="2 4" id="KW-0863">Zinc-finger</keyword>
<keyword evidence="8" id="KW-1185">Reference proteome</keyword>
<dbReference type="SUPFAM" id="SSF144232">
    <property type="entry name" value="HIT/MYND zinc finger-like"/>
    <property type="match status" value="1"/>
</dbReference>
<dbReference type="STRING" id="398673.A0A2P4ZSB5"/>
<gene>
    <name evidence="7" type="ORF">TGAM01_v204141</name>
</gene>
<keyword evidence="1" id="KW-0479">Metal-binding</keyword>
<name>A0A2P4ZSB5_9HYPO</name>
<evidence type="ECO:0000259" key="6">
    <source>
        <dbReference type="PROSITE" id="PS50865"/>
    </source>
</evidence>
<evidence type="ECO:0000256" key="1">
    <source>
        <dbReference type="ARBA" id="ARBA00022723"/>
    </source>
</evidence>
<protein>
    <recommendedName>
        <fullName evidence="6">MYND-type domain-containing protein</fullName>
    </recommendedName>
</protein>
<dbReference type="Proteomes" id="UP000054821">
    <property type="component" value="Unassembled WGS sequence"/>
</dbReference>
<evidence type="ECO:0000256" key="5">
    <source>
        <dbReference type="SAM" id="MobiDB-lite"/>
    </source>
</evidence>
<dbReference type="PROSITE" id="PS01360">
    <property type="entry name" value="ZF_MYND_1"/>
    <property type="match status" value="1"/>
</dbReference>
<dbReference type="Pfam" id="PF01753">
    <property type="entry name" value="zf-MYND"/>
    <property type="match status" value="1"/>
</dbReference>
<reference evidence="7 8" key="1">
    <citation type="journal article" date="2016" name="Genome Announc.">
        <title>Draft Whole-Genome Sequence of Trichoderma gamsii T6085, a Promising Biocontrol Agent of Fusarium Head Blight on Wheat.</title>
        <authorList>
            <person name="Baroncelli R."/>
            <person name="Zapparata A."/>
            <person name="Piaggeschi G."/>
            <person name="Sarrocco S."/>
            <person name="Vannacci G."/>
        </authorList>
    </citation>
    <scope>NUCLEOTIDE SEQUENCE [LARGE SCALE GENOMIC DNA]</scope>
    <source>
        <strain evidence="7 8">T6085</strain>
    </source>
</reference>
<accession>A0A2P4ZSB5</accession>
<dbReference type="AlphaFoldDB" id="A0A2P4ZSB5"/>
<organism evidence="7 8">
    <name type="scientific">Trichoderma gamsii</name>
    <dbReference type="NCBI Taxonomy" id="398673"/>
    <lineage>
        <taxon>Eukaryota</taxon>
        <taxon>Fungi</taxon>
        <taxon>Dikarya</taxon>
        <taxon>Ascomycota</taxon>
        <taxon>Pezizomycotina</taxon>
        <taxon>Sordariomycetes</taxon>
        <taxon>Hypocreomycetidae</taxon>
        <taxon>Hypocreales</taxon>
        <taxon>Hypocreaceae</taxon>
        <taxon>Trichoderma</taxon>
    </lineage>
</organism>
<dbReference type="GO" id="GO:0008270">
    <property type="term" value="F:zinc ion binding"/>
    <property type="evidence" value="ECO:0007669"/>
    <property type="project" value="UniProtKB-KW"/>
</dbReference>
<evidence type="ECO:0000313" key="7">
    <source>
        <dbReference type="EMBL" id="PON27192.1"/>
    </source>
</evidence>
<feature type="region of interest" description="Disordered" evidence="5">
    <location>
        <begin position="1"/>
        <end position="21"/>
    </location>
</feature>
<evidence type="ECO:0000256" key="3">
    <source>
        <dbReference type="ARBA" id="ARBA00022833"/>
    </source>
</evidence>
<evidence type="ECO:0000256" key="2">
    <source>
        <dbReference type="ARBA" id="ARBA00022771"/>
    </source>
</evidence>
<dbReference type="InterPro" id="IPR002893">
    <property type="entry name" value="Znf_MYND"/>
</dbReference>
<dbReference type="RefSeq" id="XP_018666160.1">
    <property type="nucleotide sequence ID" value="XM_018800695.1"/>
</dbReference>
<proteinExistence type="predicted"/>
<comment type="caution">
    <text evidence="7">The sequence shown here is derived from an EMBL/GenBank/DDBJ whole genome shotgun (WGS) entry which is preliminary data.</text>
</comment>
<dbReference type="PROSITE" id="PS50865">
    <property type="entry name" value="ZF_MYND_2"/>
    <property type="match status" value="1"/>
</dbReference>
<evidence type="ECO:0000256" key="4">
    <source>
        <dbReference type="PROSITE-ProRule" id="PRU00134"/>
    </source>
</evidence>